<dbReference type="InterPro" id="IPR019512">
    <property type="entry name" value="Prot_Pase1_reg-su15B_N"/>
</dbReference>
<reference evidence="5" key="2">
    <citation type="submission" date="2025-08" db="UniProtKB">
        <authorList>
            <consortium name="Ensembl"/>
        </authorList>
    </citation>
    <scope>IDENTIFICATION</scope>
</reference>
<proteinExistence type="inferred from homology"/>
<dbReference type="PANTHER" id="PTHR16489">
    <property type="entry name" value="GH11727P"/>
    <property type="match status" value="1"/>
</dbReference>
<reference evidence="5" key="3">
    <citation type="submission" date="2025-09" db="UniProtKB">
        <authorList>
            <consortium name="Ensembl"/>
        </authorList>
    </citation>
    <scope>IDENTIFICATION</scope>
</reference>
<feature type="region of interest" description="Disordered" evidence="2">
    <location>
        <begin position="455"/>
        <end position="481"/>
    </location>
</feature>
<dbReference type="RefSeq" id="XP_016285583.1">
    <property type="nucleotide sequence ID" value="XM_016430097.2"/>
</dbReference>
<feature type="region of interest" description="Disordered" evidence="2">
    <location>
        <begin position="706"/>
        <end position="748"/>
    </location>
</feature>
<dbReference type="OMA" id="GDSPTQC"/>
<dbReference type="Ensembl" id="ENSMODT00000001944.4">
    <property type="protein sequence ID" value="ENSMODP00000001903.3"/>
    <property type="gene ID" value="ENSMODG00000001558.4"/>
</dbReference>
<dbReference type="Pfam" id="PF10472">
    <property type="entry name" value="CReP_N"/>
    <property type="match status" value="1"/>
</dbReference>
<reference evidence="5 6" key="1">
    <citation type="journal article" date="2007" name="Nature">
        <title>Genome of the marsupial Monodelphis domestica reveals innovation in non-coding sequences.</title>
        <authorList>
            <person name="Mikkelsen T.S."/>
            <person name="Wakefield M.J."/>
            <person name="Aken B."/>
            <person name="Amemiya C.T."/>
            <person name="Chang J.L."/>
            <person name="Duke S."/>
            <person name="Garber M."/>
            <person name="Gentles A.J."/>
            <person name="Goodstadt L."/>
            <person name="Heger A."/>
            <person name="Jurka J."/>
            <person name="Kamal M."/>
            <person name="Mauceli E."/>
            <person name="Searle S.M."/>
            <person name="Sharpe T."/>
            <person name="Baker M.L."/>
            <person name="Batzer M.A."/>
            <person name="Benos P.V."/>
            <person name="Belov K."/>
            <person name="Clamp M."/>
            <person name="Cook A."/>
            <person name="Cuff J."/>
            <person name="Das R."/>
            <person name="Davidow L."/>
            <person name="Deakin J.E."/>
            <person name="Fazzari M.J."/>
            <person name="Glass J.L."/>
            <person name="Grabherr M."/>
            <person name="Greally J.M."/>
            <person name="Gu W."/>
            <person name="Hore T.A."/>
            <person name="Huttley G.A."/>
            <person name="Kleber M."/>
            <person name="Jirtle R.L."/>
            <person name="Koina E."/>
            <person name="Lee J.T."/>
            <person name="Mahony S."/>
            <person name="Marra M.A."/>
            <person name="Miller R.D."/>
            <person name="Nicholls R.D."/>
            <person name="Oda M."/>
            <person name="Papenfuss A.T."/>
            <person name="Parra Z.E."/>
            <person name="Pollock D.D."/>
            <person name="Ray D.A."/>
            <person name="Schein J.E."/>
            <person name="Speed T.P."/>
            <person name="Thompson K."/>
            <person name="VandeBerg J.L."/>
            <person name="Wade C.M."/>
            <person name="Walker J.A."/>
            <person name="Waters P.D."/>
            <person name="Webber C."/>
            <person name="Weidman J.R."/>
            <person name="Xie X."/>
            <person name="Zody M.C."/>
            <person name="Baldwin J."/>
            <person name="Abdouelleil A."/>
            <person name="Abdulkadir J."/>
            <person name="Abebe A."/>
            <person name="Abera B."/>
            <person name="Abreu J."/>
            <person name="Acer S.C."/>
            <person name="Aftuck L."/>
            <person name="Alexander A."/>
            <person name="An P."/>
            <person name="Anderson E."/>
            <person name="Anderson S."/>
            <person name="Arachi H."/>
            <person name="Azer M."/>
            <person name="Bachantsang P."/>
            <person name="Barry A."/>
            <person name="Bayul T."/>
            <person name="Berlin A."/>
            <person name="Bessette D."/>
            <person name="Bloom T."/>
            <person name="Bloom T."/>
            <person name="Boguslavskiy L."/>
            <person name="Bonnet C."/>
            <person name="Boukhgalter B."/>
            <person name="Bourzgui I."/>
            <person name="Brown A."/>
            <person name="Cahill P."/>
            <person name="Channer S."/>
            <person name="Cheshatsang Y."/>
            <person name="Chuda L."/>
            <person name="Citroen M."/>
            <person name="Collymore A."/>
            <person name="Cooke P."/>
            <person name="Costello M."/>
            <person name="D'Aco K."/>
            <person name="Daza R."/>
            <person name="De Haan G."/>
            <person name="DeGray S."/>
            <person name="DeMaso C."/>
            <person name="Dhargay N."/>
            <person name="Dooley K."/>
            <person name="Dooley E."/>
            <person name="Doricent M."/>
            <person name="Dorje P."/>
            <person name="Dorjee K."/>
            <person name="Dupes A."/>
            <person name="Elong R."/>
            <person name="Falk J."/>
            <person name="Farina A."/>
            <person name="Faro S."/>
            <person name="Ferguson D."/>
            <person name="Fisher S."/>
            <person name="Foley C.D."/>
            <person name="Franke A."/>
            <person name="Friedrich D."/>
            <person name="Gadbois L."/>
            <person name="Gearin G."/>
            <person name="Gearin C.R."/>
            <person name="Giannoukos G."/>
            <person name="Goode T."/>
            <person name="Graham J."/>
            <person name="Grandbois E."/>
            <person name="Grewal S."/>
            <person name="Gyaltsen K."/>
            <person name="Hafez N."/>
            <person name="Hagos B."/>
            <person name="Hall J."/>
            <person name="Henson C."/>
            <person name="Hollinger A."/>
            <person name="Honan T."/>
            <person name="Huard M.D."/>
            <person name="Hughes L."/>
            <person name="Hurhula B."/>
            <person name="Husby M.E."/>
            <person name="Kamat A."/>
            <person name="Kanga B."/>
            <person name="Kashin S."/>
            <person name="Khazanovich D."/>
            <person name="Kisner P."/>
            <person name="Lance K."/>
            <person name="Lara M."/>
            <person name="Lee W."/>
            <person name="Lennon N."/>
            <person name="Letendre F."/>
            <person name="LeVine R."/>
            <person name="Lipovsky A."/>
            <person name="Liu X."/>
            <person name="Liu J."/>
            <person name="Liu S."/>
            <person name="Lokyitsang T."/>
            <person name="Lokyitsang Y."/>
            <person name="Lubonja R."/>
            <person name="Lui A."/>
            <person name="MacDonald P."/>
            <person name="Magnisalis V."/>
            <person name="Maru K."/>
            <person name="Matthews C."/>
            <person name="McCusker W."/>
            <person name="McDonough S."/>
            <person name="Mehta T."/>
            <person name="Meldrim J."/>
            <person name="Meneus L."/>
            <person name="Mihai O."/>
            <person name="Mihalev A."/>
            <person name="Mihova T."/>
            <person name="Mittelman R."/>
            <person name="Mlenga V."/>
            <person name="Montmayeur A."/>
            <person name="Mulrain L."/>
            <person name="Navidi A."/>
            <person name="Naylor J."/>
            <person name="Negash T."/>
            <person name="Nguyen T."/>
            <person name="Nguyen N."/>
            <person name="Nicol R."/>
            <person name="Norbu C."/>
            <person name="Norbu N."/>
            <person name="Novod N."/>
            <person name="O'Neill B."/>
            <person name="Osman S."/>
            <person name="Markiewicz E."/>
            <person name="Oyono O.L."/>
            <person name="Patti C."/>
            <person name="Phunkhang P."/>
            <person name="Pierre F."/>
            <person name="Priest M."/>
            <person name="Raghuraman S."/>
            <person name="Rege F."/>
            <person name="Reyes R."/>
            <person name="Rise C."/>
            <person name="Rogov P."/>
            <person name="Ross K."/>
            <person name="Ryan E."/>
            <person name="Settipalli S."/>
            <person name="Shea T."/>
            <person name="Sherpa N."/>
            <person name="Shi L."/>
            <person name="Shih D."/>
            <person name="Sparrow T."/>
            <person name="Spaulding J."/>
            <person name="Stalker J."/>
            <person name="Stange-Thomann N."/>
            <person name="Stavropoulos S."/>
            <person name="Stone C."/>
            <person name="Strader C."/>
            <person name="Tesfaye S."/>
            <person name="Thomson T."/>
            <person name="Thoulutsang Y."/>
            <person name="Thoulutsang D."/>
            <person name="Topham K."/>
            <person name="Topping I."/>
            <person name="Tsamla T."/>
            <person name="Vassiliev H."/>
            <person name="Vo A."/>
            <person name="Wangchuk T."/>
            <person name="Wangdi T."/>
            <person name="Weiand M."/>
            <person name="Wilkinson J."/>
            <person name="Wilson A."/>
            <person name="Yadav S."/>
            <person name="Young G."/>
            <person name="Yu Q."/>
            <person name="Zembek L."/>
            <person name="Zhong D."/>
            <person name="Zimmer A."/>
            <person name="Zwirko Z."/>
            <person name="Jaffe D.B."/>
            <person name="Alvarez P."/>
            <person name="Brockman W."/>
            <person name="Butler J."/>
            <person name="Chin C."/>
            <person name="Gnerre S."/>
            <person name="MacCallum I."/>
            <person name="Graves J.A."/>
            <person name="Ponting C.P."/>
            <person name="Breen M."/>
            <person name="Samollow P.B."/>
            <person name="Lander E.S."/>
            <person name="Lindblad-Toh K."/>
        </authorList>
    </citation>
    <scope>NUCLEOTIDE SEQUENCE [LARGE SCALE GENOMIC DNA]</scope>
</reference>
<dbReference type="STRING" id="13616.ENSMODP00000001903"/>
<evidence type="ECO:0000259" key="4">
    <source>
        <dbReference type="Pfam" id="PF10488"/>
    </source>
</evidence>
<protein>
    <submittedName>
        <fullName evidence="5">Protein phosphatase 1 regulatory subunit 15B</fullName>
    </submittedName>
</protein>
<dbReference type="FunCoup" id="F7BX77">
    <property type="interactions" value="483"/>
</dbReference>
<feature type="compositionally biased region" description="Low complexity" evidence="2">
    <location>
        <begin position="152"/>
        <end position="163"/>
    </location>
</feature>
<dbReference type="KEGG" id="mdo:100017447"/>
<accession>F7BX77</accession>
<dbReference type="GO" id="GO:0005783">
    <property type="term" value="C:endoplasmic reticulum"/>
    <property type="evidence" value="ECO:0000318"/>
    <property type="project" value="GO_Central"/>
</dbReference>
<name>F7BX77_MONDO</name>
<dbReference type="CTD" id="84919"/>
<evidence type="ECO:0000256" key="1">
    <source>
        <dbReference type="ARBA" id="ARBA00010161"/>
    </source>
</evidence>
<evidence type="ECO:0000259" key="3">
    <source>
        <dbReference type="Pfam" id="PF10472"/>
    </source>
</evidence>
<comment type="similarity">
    <text evidence="1">Belongs to the PPP1R15 family.</text>
</comment>
<feature type="region of interest" description="Disordered" evidence="2">
    <location>
        <begin position="136"/>
        <end position="163"/>
    </location>
</feature>
<feature type="compositionally biased region" description="Acidic residues" evidence="2">
    <location>
        <begin position="739"/>
        <end position="748"/>
    </location>
</feature>
<sequence length="909" mass="99032">MKARKAPPTRVLAADVRRRAAKRRRRAAGAPCRAQSQFAAGCPVSTPVLRPFWFSLRLGACRLPGSLSLPPSVAAALGRLLGLSGRSHRRRGPLYGGGSFACLRQLCPSPSGAPCSPLRHGLRLPSRRLRSSCRTLALGPPPSPPLSPMAPLPGRGASSSAWSSGPAAQPCRGCVSVAQVVPCPLPAPLSDRPVEAMEPGAQRGPREQPASAAVSWFRLPFFVRPHRAQSAACAPCSAPSAGEKSADPGRQARAWLALLSQFLAPLPGLLQKLLLWGQLLGGMIPSRWLELASGKRVLRGRGDDPTAVPVTQKAASFDCPPDDPTAAPLKWLEEGIHWQCGSSDLGLELEGKGGPLDPATHSLLLQQQLWGAELVQSSLQAHLFPDKELCSTANGALNLEPFNNFNVVSYVLNPAGLNCLSHVELTCQKSFESSERGDLQTLTLESCFLAADQSHQPQPLNAESSGSTWQGFPHKSPLSKEGLPEIHHLRMKRLEFLQQASKGQALPTPDQDHGYHSLEEEHNLLRIDLSQALKSGCCSESLGQCVPGSEALVEGSEDPTAEKKIGLLITEIPSLLAKQDSTDNWTTCNPSLERNIVGIQQNVVDSSDTEDDLPIYARPACSNKLIDYILGGASSDQETSTESEGEDWDEEVEDDGFDSDGSLSESDSGKRHSEGLLLWNSFYSIDPYNPQNFTATIQTAATTISGDHYNSEDDSPEKSDGEDSWTESPPRSPDHCSGEEDDWESSADEAENLKLWNSFSNSDDPYNPFNFKAPFQTAGKKGKDECDSNIRTESSAISRGHALLSCKVQLLGSPETGITDFVQYGILSGEKHTATRRKKVTFLEEVTEYYISSDEDRKGPWEELARDGCRFQKRIQETEDAIGYCLTFEHRQKIFNKLQETYYKRFNVF</sequence>
<gene>
    <name evidence="5" type="primary">PPP1R15B</name>
</gene>
<dbReference type="GO" id="GO:0019888">
    <property type="term" value="F:protein phosphatase regulator activity"/>
    <property type="evidence" value="ECO:0000318"/>
    <property type="project" value="GO_Central"/>
</dbReference>
<dbReference type="GeneTree" id="ENSGT00940000154404"/>
<dbReference type="Proteomes" id="UP000002280">
    <property type="component" value="Chromosome 2"/>
</dbReference>
<dbReference type="GO" id="GO:0051246">
    <property type="term" value="P:regulation of protein metabolic process"/>
    <property type="evidence" value="ECO:0007669"/>
    <property type="project" value="UniProtKB-ARBA"/>
</dbReference>
<dbReference type="GO" id="GO:0034976">
    <property type="term" value="P:response to endoplasmic reticulum stress"/>
    <property type="evidence" value="ECO:0000318"/>
    <property type="project" value="GO_Central"/>
</dbReference>
<feature type="compositionally biased region" description="Acidic residues" evidence="2">
    <location>
        <begin position="639"/>
        <end position="658"/>
    </location>
</feature>
<feature type="compositionally biased region" description="Polar residues" evidence="2">
    <location>
        <begin position="455"/>
        <end position="470"/>
    </location>
</feature>
<dbReference type="InterPro" id="IPR051254">
    <property type="entry name" value="PPP1R15"/>
</dbReference>
<dbReference type="GeneID" id="100017447"/>
<feature type="region of interest" description="Disordered" evidence="2">
    <location>
        <begin position="632"/>
        <end position="670"/>
    </location>
</feature>
<feature type="domain" description="Protein phosphatase 1 regulatory subunit 15B N-terminal" evidence="3">
    <location>
        <begin position="197"/>
        <end position="610"/>
    </location>
</feature>
<dbReference type="Pfam" id="PF10488">
    <property type="entry name" value="PP1c_bdg"/>
    <property type="match status" value="1"/>
</dbReference>
<feature type="domain" description="Protein phosphatase 1 regulatory subunit 15A/B C-terminal" evidence="4">
    <location>
        <begin position="670"/>
        <end position="898"/>
    </location>
</feature>
<dbReference type="eggNOG" id="ENOG502QV9K">
    <property type="taxonomic scope" value="Eukaryota"/>
</dbReference>
<dbReference type="AlphaFoldDB" id="F7BX77"/>
<dbReference type="Bgee" id="ENSMODG00000001558">
    <property type="expression patterns" value="Expressed in endometrium and 18 other cell types or tissues"/>
</dbReference>
<dbReference type="GO" id="GO:0000164">
    <property type="term" value="C:protein phosphatase type 1 complex"/>
    <property type="evidence" value="ECO:0000318"/>
    <property type="project" value="GO_Central"/>
</dbReference>
<organism evidence="5 6">
    <name type="scientific">Monodelphis domestica</name>
    <name type="common">Gray short-tailed opossum</name>
    <dbReference type="NCBI Taxonomy" id="13616"/>
    <lineage>
        <taxon>Eukaryota</taxon>
        <taxon>Metazoa</taxon>
        <taxon>Chordata</taxon>
        <taxon>Craniata</taxon>
        <taxon>Vertebrata</taxon>
        <taxon>Euteleostomi</taxon>
        <taxon>Mammalia</taxon>
        <taxon>Metatheria</taxon>
        <taxon>Didelphimorphia</taxon>
        <taxon>Didelphidae</taxon>
        <taxon>Monodelphis</taxon>
    </lineage>
</organism>
<keyword evidence="6" id="KW-1185">Reference proteome</keyword>
<evidence type="ECO:0000256" key="2">
    <source>
        <dbReference type="SAM" id="MobiDB-lite"/>
    </source>
</evidence>
<dbReference type="PANTHER" id="PTHR16489:SF11">
    <property type="entry name" value="PROTEIN PHOSPHATASE 1 REGULATORY SUBUNIT 15B"/>
    <property type="match status" value="1"/>
</dbReference>
<dbReference type="InterPro" id="IPR019523">
    <property type="entry name" value="Prot_Pase1_reg-su15A/B_C"/>
</dbReference>
<dbReference type="InParanoid" id="F7BX77"/>
<feature type="compositionally biased region" description="Pro residues" evidence="2">
    <location>
        <begin position="139"/>
        <end position="151"/>
    </location>
</feature>
<dbReference type="HOGENOM" id="CLU_014797_0_0_1"/>
<evidence type="ECO:0000313" key="5">
    <source>
        <dbReference type="Ensembl" id="ENSMODP00000001903.3"/>
    </source>
</evidence>
<evidence type="ECO:0000313" key="6">
    <source>
        <dbReference type="Proteomes" id="UP000002280"/>
    </source>
</evidence>
<dbReference type="OrthoDB" id="5976067at2759"/>